<accession>G8QR45</accession>
<dbReference type="eggNOG" id="COG1355">
    <property type="taxonomic scope" value="Bacteria"/>
</dbReference>
<sequence length="278" mass="30910">MHKSEHHAIFYPQDKDELEEACTKREPKKSLTKLPASILVPHASYDWSLDLLHDGFAGAQTLHPQLVVLLGSLHQEQLQGDLPCFIFAPSGDGVSIPTGKVLFPTELRDELTARFSDALSLQDSYFIEEPCIELTLPMIHSYFPQVPVLPFLMGNLDARQVRTLSALLSQIAEETKDVLFVVSANVTAILPSEIATEQARQFASLLKAGAPLLEEQRHGKVSSCGISALEALRGQTWGSSHWDFISFQCKDQKFDEVPDTFDEKDKIVWHCAALRGEA</sequence>
<dbReference type="PANTHER" id="PTHR11060">
    <property type="entry name" value="PROTEIN MEMO1"/>
    <property type="match status" value="1"/>
</dbReference>
<protein>
    <submittedName>
        <fullName evidence="2">Putative dioxygenase</fullName>
    </submittedName>
</protein>
<dbReference type="EMBL" id="CP003155">
    <property type="protein sequence ID" value="AEV30980.1"/>
    <property type="molecule type" value="Genomic_DNA"/>
</dbReference>
<evidence type="ECO:0000313" key="2">
    <source>
        <dbReference type="EMBL" id="AEV30980.1"/>
    </source>
</evidence>
<dbReference type="PANTHER" id="PTHR11060:SF0">
    <property type="entry name" value="PROTEIN MEMO1"/>
    <property type="match status" value="1"/>
</dbReference>
<evidence type="ECO:0000256" key="1">
    <source>
        <dbReference type="ARBA" id="ARBA00006315"/>
    </source>
</evidence>
<dbReference type="STRING" id="158190.SpiGrapes_3236"/>
<dbReference type="AlphaFoldDB" id="G8QR45"/>
<dbReference type="Proteomes" id="UP000005632">
    <property type="component" value="Chromosome"/>
</dbReference>
<gene>
    <name evidence="2" type="ordered locus">SpiGrapes_3236</name>
</gene>
<reference evidence="2 3" key="1">
    <citation type="submission" date="2011-11" db="EMBL/GenBank/DDBJ databases">
        <title>Complete sequence of Spirochaeta sp. grapes.</title>
        <authorList>
            <consortium name="US DOE Joint Genome Institute"/>
            <person name="Lucas S."/>
            <person name="Han J."/>
            <person name="Lapidus A."/>
            <person name="Cheng J.-F."/>
            <person name="Goodwin L."/>
            <person name="Pitluck S."/>
            <person name="Peters L."/>
            <person name="Ovchinnikova G."/>
            <person name="Munk A.C."/>
            <person name="Detter J.C."/>
            <person name="Han C."/>
            <person name="Tapia R."/>
            <person name="Land M."/>
            <person name="Hauser L."/>
            <person name="Kyrpides N."/>
            <person name="Ivanova N."/>
            <person name="Pagani I."/>
            <person name="Ritalahtilisa K."/>
            <person name="Loeffler F."/>
            <person name="Woyke T."/>
        </authorList>
    </citation>
    <scope>NUCLEOTIDE SEQUENCE [LARGE SCALE GENOMIC DNA]</scope>
    <source>
        <strain evidence="3">ATCC BAA-1885 / DSM 22778 / Grapes</strain>
    </source>
</reference>
<dbReference type="Pfam" id="PF01875">
    <property type="entry name" value="Memo"/>
    <property type="match status" value="1"/>
</dbReference>
<dbReference type="GO" id="GO:0051213">
    <property type="term" value="F:dioxygenase activity"/>
    <property type="evidence" value="ECO:0007669"/>
    <property type="project" value="UniProtKB-KW"/>
</dbReference>
<organism evidence="2 3">
    <name type="scientific">Sphaerochaeta pleomorpha (strain ATCC BAA-1885 / DSM 22778 / Grapes)</name>
    <dbReference type="NCBI Taxonomy" id="158190"/>
    <lineage>
        <taxon>Bacteria</taxon>
        <taxon>Pseudomonadati</taxon>
        <taxon>Spirochaetota</taxon>
        <taxon>Spirochaetia</taxon>
        <taxon>Spirochaetales</taxon>
        <taxon>Sphaerochaetaceae</taxon>
        <taxon>Sphaerochaeta</taxon>
    </lineage>
</organism>
<name>G8QR45_SPHPG</name>
<dbReference type="Gene3D" id="3.40.830.10">
    <property type="entry name" value="LigB-like"/>
    <property type="match status" value="1"/>
</dbReference>
<keyword evidence="3" id="KW-1185">Reference proteome</keyword>
<evidence type="ECO:0000313" key="3">
    <source>
        <dbReference type="Proteomes" id="UP000005632"/>
    </source>
</evidence>
<keyword evidence="2" id="KW-0223">Dioxygenase</keyword>
<comment type="similarity">
    <text evidence="1">Belongs to the MEMO1 family.</text>
</comment>
<dbReference type="KEGG" id="sgp:SpiGrapes_3236"/>
<proteinExistence type="inferred from homology"/>
<dbReference type="InterPro" id="IPR002737">
    <property type="entry name" value="MEMO1_fam"/>
</dbReference>
<keyword evidence="2" id="KW-0560">Oxidoreductase</keyword>
<dbReference type="HOGENOM" id="CLU_1000777_0_0_12"/>
<dbReference type="NCBIfam" id="TIGR04336">
    <property type="entry name" value="AmmeMemoSam_B"/>
    <property type="match status" value="1"/>
</dbReference>